<dbReference type="PANTHER" id="PTHR14296">
    <property type="entry name" value="REMODELING AND SPACING FACTOR 1"/>
    <property type="match status" value="1"/>
</dbReference>
<feature type="compositionally biased region" description="Basic and acidic residues" evidence="1">
    <location>
        <begin position="331"/>
        <end position="365"/>
    </location>
</feature>
<feature type="compositionally biased region" description="Basic and acidic residues" evidence="1">
    <location>
        <begin position="416"/>
        <end position="438"/>
    </location>
</feature>
<feature type="compositionally biased region" description="Acidic residues" evidence="1">
    <location>
        <begin position="374"/>
        <end position="403"/>
    </location>
</feature>
<dbReference type="AlphaFoldDB" id="A0AAW1LZU8"/>
<protein>
    <recommendedName>
        <fullName evidence="4">DDT domain-containing protein DDR4</fullName>
    </recommendedName>
</protein>
<organism evidence="2 3">
    <name type="scientific">Saponaria officinalis</name>
    <name type="common">Common soapwort</name>
    <name type="synonym">Lychnis saponaria</name>
    <dbReference type="NCBI Taxonomy" id="3572"/>
    <lineage>
        <taxon>Eukaryota</taxon>
        <taxon>Viridiplantae</taxon>
        <taxon>Streptophyta</taxon>
        <taxon>Embryophyta</taxon>
        <taxon>Tracheophyta</taxon>
        <taxon>Spermatophyta</taxon>
        <taxon>Magnoliopsida</taxon>
        <taxon>eudicotyledons</taxon>
        <taxon>Gunneridae</taxon>
        <taxon>Pentapetalae</taxon>
        <taxon>Caryophyllales</taxon>
        <taxon>Caryophyllaceae</taxon>
        <taxon>Caryophylleae</taxon>
        <taxon>Saponaria</taxon>
    </lineage>
</organism>
<feature type="compositionally biased region" description="Polar residues" evidence="1">
    <location>
        <begin position="461"/>
        <end position="485"/>
    </location>
</feature>
<evidence type="ECO:0008006" key="4">
    <source>
        <dbReference type="Google" id="ProtNLM"/>
    </source>
</evidence>
<dbReference type="EMBL" id="JBDFQZ010000003">
    <property type="protein sequence ID" value="KAK9741759.1"/>
    <property type="molecule type" value="Genomic_DNA"/>
</dbReference>
<evidence type="ECO:0000256" key="1">
    <source>
        <dbReference type="SAM" id="MobiDB-lite"/>
    </source>
</evidence>
<feature type="compositionally biased region" description="Acidic residues" evidence="1">
    <location>
        <begin position="489"/>
        <end position="502"/>
    </location>
</feature>
<gene>
    <name evidence="2" type="ORF">RND81_03G126200</name>
</gene>
<proteinExistence type="predicted"/>
<feature type="region of interest" description="Disordered" evidence="1">
    <location>
        <begin position="331"/>
        <end position="502"/>
    </location>
</feature>
<dbReference type="GO" id="GO:0006355">
    <property type="term" value="P:regulation of DNA-templated transcription"/>
    <property type="evidence" value="ECO:0007669"/>
    <property type="project" value="InterPro"/>
</dbReference>
<keyword evidence="3" id="KW-1185">Reference proteome</keyword>
<dbReference type="Proteomes" id="UP001443914">
    <property type="component" value="Unassembled WGS sequence"/>
</dbReference>
<evidence type="ECO:0000313" key="2">
    <source>
        <dbReference type="EMBL" id="KAK9741759.1"/>
    </source>
</evidence>
<reference evidence="2" key="1">
    <citation type="submission" date="2024-03" db="EMBL/GenBank/DDBJ databases">
        <title>WGS assembly of Saponaria officinalis var. Norfolk2.</title>
        <authorList>
            <person name="Jenkins J."/>
            <person name="Shu S."/>
            <person name="Grimwood J."/>
            <person name="Barry K."/>
            <person name="Goodstein D."/>
            <person name="Schmutz J."/>
            <person name="Leebens-Mack J."/>
            <person name="Osbourn A."/>
        </authorList>
    </citation>
    <scope>NUCLEOTIDE SEQUENCE [LARGE SCALE GENOMIC DNA]</scope>
    <source>
        <strain evidence="2">JIC</strain>
    </source>
</reference>
<dbReference type="PANTHER" id="PTHR14296:SF12">
    <property type="entry name" value="DDT DOMAIN-CONTAINING PROTEIN DDR4 ISOFORM X1"/>
    <property type="match status" value="1"/>
</dbReference>
<evidence type="ECO:0000313" key="3">
    <source>
        <dbReference type="Proteomes" id="UP001443914"/>
    </source>
</evidence>
<name>A0AAW1LZU8_SAPOF</name>
<dbReference type="InterPro" id="IPR028938">
    <property type="entry name" value="Rsf1-like"/>
</dbReference>
<dbReference type="GO" id="GO:0031213">
    <property type="term" value="C:RSF complex"/>
    <property type="evidence" value="ECO:0007669"/>
    <property type="project" value="InterPro"/>
</dbReference>
<accession>A0AAW1LZU8</accession>
<sequence length="502" mass="56960">MANTTINDETQPITTISVDETLEMSPELQMLDQSRRQLRRRWELASVLNFLRVFEPVIGKEAKMSAQEIETALIIPNHSLSLLHITLLKGIPPVNKNLSNPDAWVTILCKKLAEWWPWVAEGEAPLTAGKGEEVSRYKELDPIIRLSMLKALCELRTEQSDLMSYVNDALKQGMDISHFRADKISETRTGTSFWYDGNSVMGYRLYREVSKPQLMSKYRGKGCKDLPPTNIEWETLATNLEEFRKFSEELSSSSDVVEGSVYQTIETEVIPALEKLKKNQERILKRRQRQEALLNEYHSYVSVRTCRTRKPVKYTFDEYDRTIEEAIKVTREGKSRKVDRNGKKLHEDGIRDSDASNEDVSKDAYMEEGSQGSMEEEQNDDLQVEDSNTEEDSNNIDDTDNTDSDTSNSELEEVEHDTLDSQGENDHVSNVLKKKDGSESSSGYHSREPSTLRAKNRLRQRPTQNSALESSVISNSDDGSASDVSSEGDPSEVADSEDDMSS</sequence>
<comment type="caution">
    <text evidence="2">The sequence shown here is derived from an EMBL/GenBank/DDBJ whole genome shotgun (WGS) entry which is preliminary data.</text>
</comment>